<dbReference type="Gramene" id="AET3Gv20719100.3">
    <property type="protein sequence ID" value="AET3Gv20719100.3"/>
    <property type="gene ID" value="AET3Gv20719100"/>
</dbReference>
<keyword evidence="2" id="KW-1185">Reference proteome</keyword>
<organism evidence="1 2">
    <name type="scientific">Aegilops tauschii subsp. strangulata</name>
    <name type="common">Goatgrass</name>
    <dbReference type="NCBI Taxonomy" id="200361"/>
    <lineage>
        <taxon>Eukaryota</taxon>
        <taxon>Viridiplantae</taxon>
        <taxon>Streptophyta</taxon>
        <taxon>Embryophyta</taxon>
        <taxon>Tracheophyta</taxon>
        <taxon>Spermatophyta</taxon>
        <taxon>Magnoliopsida</taxon>
        <taxon>Liliopsida</taxon>
        <taxon>Poales</taxon>
        <taxon>Poaceae</taxon>
        <taxon>BOP clade</taxon>
        <taxon>Pooideae</taxon>
        <taxon>Triticodae</taxon>
        <taxon>Triticeae</taxon>
        <taxon>Triticinae</taxon>
        <taxon>Aegilops</taxon>
    </lineage>
</organism>
<reference evidence="1" key="4">
    <citation type="submission" date="2019-03" db="UniProtKB">
        <authorList>
            <consortium name="EnsemblPlants"/>
        </authorList>
    </citation>
    <scope>IDENTIFICATION</scope>
</reference>
<sequence length="53" mass="6085">MDRAKHTILHILIHHRHRIYSYLSKQFGNGESPPFICTAPTHKLATCPVDKCT</sequence>
<evidence type="ECO:0000313" key="2">
    <source>
        <dbReference type="Proteomes" id="UP000015105"/>
    </source>
</evidence>
<protein>
    <submittedName>
        <fullName evidence="1">Uncharacterized protein</fullName>
    </submittedName>
</protein>
<reference evidence="2" key="1">
    <citation type="journal article" date="2014" name="Science">
        <title>Ancient hybridizations among the ancestral genomes of bread wheat.</title>
        <authorList>
            <consortium name="International Wheat Genome Sequencing Consortium,"/>
            <person name="Marcussen T."/>
            <person name="Sandve S.R."/>
            <person name="Heier L."/>
            <person name="Spannagl M."/>
            <person name="Pfeifer M."/>
            <person name="Jakobsen K.S."/>
            <person name="Wulff B.B."/>
            <person name="Steuernagel B."/>
            <person name="Mayer K.F."/>
            <person name="Olsen O.A."/>
        </authorList>
    </citation>
    <scope>NUCLEOTIDE SEQUENCE [LARGE SCALE GENOMIC DNA]</scope>
    <source>
        <strain evidence="2">cv. AL8/78</strain>
    </source>
</reference>
<dbReference type="Proteomes" id="UP000015105">
    <property type="component" value="Chromosome 3D"/>
</dbReference>
<reference evidence="1" key="5">
    <citation type="journal article" date="2021" name="G3 (Bethesda)">
        <title>Aegilops tauschii genome assembly Aet v5.0 features greater sequence contiguity and improved annotation.</title>
        <authorList>
            <person name="Wang L."/>
            <person name="Zhu T."/>
            <person name="Rodriguez J.C."/>
            <person name="Deal K.R."/>
            <person name="Dubcovsky J."/>
            <person name="McGuire P.E."/>
            <person name="Lux T."/>
            <person name="Spannagl M."/>
            <person name="Mayer K.F.X."/>
            <person name="Baldrich P."/>
            <person name="Meyers B.C."/>
            <person name="Huo N."/>
            <person name="Gu Y.Q."/>
            <person name="Zhou H."/>
            <person name="Devos K.M."/>
            <person name="Bennetzen J.L."/>
            <person name="Unver T."/>
            <person name="Budak H."/>
            <person name="Gulick P.J."/>
            <person name="Galiba G."/>
            <person name="Kalapos B."/>
            <person name="Nelson D.R."/>
            <person name="Li P."/>
            <person name="You F.M."/>
            <person name="Luo M.C."/>
            <person name="Dvorak J."/>
        </authorList>
    </citation>
    <scope>NUCLEOTIDE SEQUENCE [LARGE SCALE GENOMIC DNA]</scope>
    <source>
        <strain evidence="1">cv. AL8/78</strain>
    </source>
</reference>
<name>A0A453FLX0_AEGTS</name>
<proteinExistence type="predicted"/>
<accession>A0A453FLX0</accession>
<evidence type="ECO:0000313" key="1">
    <source>
        <dbReference type="EnsemblPlants" id="AET3Gv20719100.3"/>
    </source>
</evidence>
<dbReference type="EnsemblPlants" id="AET3Gv20719100.3">
    <property type="protein sequence ID" value="AET3Gv20719100.3"/>
    <property type="gene ID" value="AET3Gv20719100"/>
</dbReference>
<reference evidence="1" key="3">
    <citation type="journal article" date="2017" name="Nature">
        <title>Genome sequence of the progenitor of the wheat D genome Aegilops tauschii.</title>
        <authorList>
            <person name="Luo M.C."/>
            <person name="Gu Y.Q."/>
            <person name="Puiu D."/>
            <person name="Wang H."/>
            <person name="Twardziok S.O."/>
            <person name="Deal K.R."/>
            <person name="Huo N."/>
            <person name="Zhu T."/>
            <person name="Wang L."/>
            <person name="Wang Y."/>
            <person name="McGuire P.E."/>
            <person name="Liu S."/>
            <person name="Long H."/>
            <person name="Ramasamy R.K."/>
            <person name="Rodriguez J.C."/>
            <person name="Van S.L."/>
            <person name="Yuan L."/>
            <person name="Wang Z."/>
            <person name="Xia Z."/>
            <person name="Xiao L."/>
            <person name="Anderson O.D."/>
            <person name="Ouyang S."/>
            <person name="Liang Y."/>
            <person name="Zimin A.V."/>
            <person name="Pertea G."/>
            <person name="Qi P."/>
            <person name="Bennetzen J.L."/>
            <person name="Dai X."/>
            <person name="Dawson M.W."/>
            <person name="Muller H.G."/>
            <person name="Kugler K."/>
            <person name="Rivarola-Duarte L."/>
            <person name="Spannagl M."/>
            <person name="Mayer K.F.X."/>
            <person name="Lu F.H."/>
            <person name="Bevan M.W."/>
            <person name="Leroy P."/>
            <person name="Li P."/>
            <person name="You F.M."/>
            <person name="Sun Q."/>
            <person name="Liu Z."/>
            <person name="Lyons E."/>
            <person name="Wicker T."/>
            <person name="Salzberg S.L."/>
            <person name="Devos K.M."/>
            <person name="Dvorak J."/>
        </authorList>
    </citation>
    <scope>NUCLEOTIDE SEQUENCE [LARGE SCALE GENOMIC DNA]</scope>
    <source>
        <strain evidence="1">cv. AL8/78</strain>
    </source>
</reference>
<reference evidence="2" key="2">
    <citation type="journal article" date="2017" name="Nat. Plants">
        <title>The Aegilops tauschii genome reveals multiple impacts of transposons.</title>
        <authorList>
            <person name="Zhao G."/>
            <person name="Zou C."/>
            <person name="Li K."/>
            <person name="Wang K."/>
            <person name="Li T."/>
            <person name="Gao L."/>
            <person name="Zhang X."/>
            <person name="Wang H."/>
            <person name="Yang Z."/>
            <person name="Liu X."/>
            <person name="Jiang W."/>
            <person name="Mao L."/>
            <person name="Kong X."/>
            <person name="Jiao Y."/>
            <person name="Jia J."/>
        </authorList>
    </citation>
    <scope>NUCLEOTIDE SEQUENCE [LARGE SCALE GENOMIC DNA]</scope>
    <source>
        <strain evidence="2">cv. AL8/78</strain>
    </source>
</reference>
<dbReference type="AlphaFoldDB" id="A0A453FLX0"/>